<dbReference type="WBParaSite" id="HCON_00174540-00001">
    <property type="protein sequence ID" value="HCON_00174540-00001"/>
    <property type="gene ID" value="HCON_00174540"/>
</dbReference>
<dbReference type="OMA" id="TFWINSK"/>
<protein>
    <submittedName>
        <fullName evidence="2">GIY-YIG domain-containing protein</fullName>
    </submittedName>
</protein>
<proteinExistence type="predicted"/>
<sequence length="100" mass="11263">MVYPNGSDGDCAIAGVVHRIICLSCGDEYIGETARPLYIRVREHLEGKARSRPPTTLECHRLESHNGDDFEVIVEIVERGTQTAASETLEAFWVWVRHPK</sequence>
<organism evidence="1 2">
    <name type="scientific">Haemonchus contortus</name>
    <name type="common">Barber pole worm</name>
    <dbReference type="NCBI Taxonomy" id="6289"/>
    <lineage>
        <taxon>Eukaryota</taxon>
        <taxon>Metazoa</taxon>
        <taxon>Ecdysozoa</taxon>
        <taxon>Nematoda</taxon>
        <taxon>Chromadorea</taxon>
        <taxon>Rhabditida</taxon>
        <taxon>Rhabditina</taxon>
        <taxon>Rhabditomorpha</taxon>
        <taxon>Strongyloidea</taxon>
        <taxon>Trichostrongylidae</taxon>
        <taxon>Haemonchus</taxon>
    </lineage>
</organism>
<evidence type="ECO:0000313" key="1">
    <source>
        <dbReference type="Proteomes" id="UP000025227"/>
    </source>
</evidence>
<dbReference type="OrthoDB" id="10047121at2759"/>
<reference evidence="2" key="1">
    <citation type="submission" date="2020-12" db="UniProtKB">
        <authorList>
            <consortium name="WormBaseParasite"/>
        </authorList>
    </citation>
    <scope>IDENTIFICATION</scope>
    <source>
        <strain evidence="2">MHco3</strain>
    </source>
</reference>
<keyword evidence="1" id="KW-1185">Reference proteome</keyword>
<name>A0A7I4Z546_HAECO</name>
<dbReference type="AlphaFoldDB" id="A0A7I4Z546"/>
<accession>A0A7I4Z546</accession>
<evidence type="ECO:0000313" key="2">
    <source>
        <dbReference type="WBParaSite" id="HCON_00174540-00001"/>
    </source>
</evidence>
<dbReference type="Proteomes" id="UP000025227">
    <property type="component" value="Unplaced"/>
</dbReference>